<accession>A0ABQ8T1N8</accession>
<reference evidence="11 12" key="1">
    <citation type="journal article" date="2022" name="Allergy">
        <title>Genome assembly and annotation of Periplaneta americana reveal a comprehensive cockroach allergen profile.</title>
        <authorList>
            <person name="Wang L."/>
            <person name="Xiong Q."/>
            <person name="Saelim N."/>
            <person name="Wang L."/>
            <person name="Nong W."/>
            <person name="Wan A.T."/>
            <person name="Shi M."/>
            <person name="Liu X."/>
            <person name="Cao Q."/>
            <person name="Hui J.H.L."/>
            <person name="Sookrung N."/>
            <person name="Leung T.F."/>
            <person name="Tungtrongchitr A."/>
            <person name="Tsui S.K.W."/>
        </authorList>
    </citation>
    <scope>NUCLEOTIDE SEQUENCE [LARGE SCALE GENOMIC DNA]</scope>
    <source>
        <strain evidence="11">PWHHKU_190912</strain>
    </source>
</reference>
<evidence type="ECO:0000256" key="5">
    <source>
        <dbReference type="ARBA" id="ARBA00023242"/>
    </source>
</evidence>
<dbReference type="Gene3D" id="1.10.10.60">
    <property type="entry name" value="Homeodomain-like"/>
    <property type="match status" value="1"/>
</dbReference>
<keyword evidence="5 7" id="KW-0539">Nucleus</keyword>
<evidence type="ECO:0000259" key="10">
    <source>
        <dbReference type="PROSITE" id="PS50071"/>
    </source>
</evidence>
<protein>
    <recommendedName>
        <fullName evidence="10">Homeobox domain-containing protein</fullName>
    </recommendedName>
</protein>
<evidence type="ECO:0000256" key="3">
    <source>
        <dbReference type="ARBA" id="ARBA00023125"/>
    </source>
</evidence>
<dbReference type="PANTHER" id="PTHR46294:SF4">
    <property type="entry name" value="SEGMENTATION PROTEIN EVEN-SKIPPED"/>
    <property type="match status" value="1"/>
</dbReference>
<keyword evidence="3 7" id="KW-0238">DNA-binding</keyword>
<dbReference type="PANTHER" id="PTHR46294">
    <property type="entry name" value="SEGMENTATION PROTEIN EVEN-SKIPPED"/>
    <property type="match status" value="1"/>
</dbReference>
<feature type="compositionally biased region" description="Polar residues" evidence="9">
    <location>
        <begin position="227"/>
        <end position="242"/>
    </location>
</feature>
<dbReference type="SMART" id="SM00389">
    <property type="entry name" value="HOX"/>
    <property type="match status" value="1"/>
</dbReference>
<dbReference type="Proteomes" id="UP001148838">
    <property type="component" value="Unassembled WGS sequence"/>
</dbReference>
<evidence type="ECO:0000313" key="11">
    <source>
        <dbReference type="EMBL" id="KAJ4439832.1"/>
    </source>
</evidence>
<comment type="subcellular location">
    <subcellularLocation>
        <location evidence="1 7 8">Nucleus</location>
    </subcellularLocation>
</comment>
<evidence type="ECO:0000256" key="7">
    <source>
        <dbReference type="PROSITE-ProRule" id="PRU00108"/>
    </source>
</evidence>
<dbReference type="InterPro" id="IPR001356">
    <property type="entry name" value="HD"/>
</dbReference>
<evidence type="ECO:0000256" key="6">
    <source>
        <dbReference type="ARBA" id="ARBA00038449"/>
    </source>
</evidence>
<evidence type="ECO:0000313" key="12">
    <source>
        <dbReference type="Proteomes" id="UP001148838"/>
    </source>
</evidence>
<keyword evidence="12" id="KW-1185">Reference proteome</keyword>
<dbReference type="InterPro" id="IPR020479">
    <property type="entry name" value="HD_metazoa"/>
</dbReference>
<feature type="domain" description="Homeobox" evidence="10">
    <location>
        <begin position="71"/>
        <end position="131"/>
    </location>
</feature>
<dbReference type="PROSITE" id="PS50071">
    <property type="entry name" value="HOMEOBOX_2"/>
    <property type="match status" value="1"/>
</dbReference>
<evidence type="ECO:0000256" key="4">
    <source>
        <dbReference type="ARBA" id="ARBA00023155"/>
    </source>
</evidence>
<organism evidence="11 12">
    <name type="scientific">Periplaneta americana</name>
    <name type="common">American cockroach</name>
    <name type="synonym">Blatta americana</name>
    <dbReference type="NCBI Taxonomy" id="6978"/>
    <lineage>
        <taxon>Eukaryota</taxon>
        <taxon>Metazoa</taxon>
        <taxon>Ecdysozoa</taxon>
        <taxon>Arthropoda</taxon>
        <taxon>Hexapoda</taxon>
        <taxon>Insecta</taxon>
        <taxon>Pterygota</taxon>
        <taxon>Neoptera</taxon>
        <taxon>Polyneoptera</taxon>
        <taxon>Dictyoptera</taxon>
        <taxon>Blattodea</taxon>
        <taxon>Blattoidea</taxon>
        <taxon>Blattidae</taxon>
        <taxon>Blattinae</taxon>
        <taxon>Periplaneta</taxon>
    </lineage>
</organism>
<keyword evidence="2" id="KW-0217">Developmental protein</keyword>
<sequence length="295" mass="32081">MQQSYHQDKLHLKTSAATVVVDLLPPAYTLGTHHHAPPSPPQQPPQPPSQTGKQPDSSLKDGAGTSAAAEQNIRRYRTAFTREQLARLEKEFYKENYVSRPRRCELAAQLNLPESTIKVWFQNRRMKDKRQRMAMAWPYAVYTDPAFAASILQAAAASAGGLPGIAAAAAAAAYGSPYSYYHPHARYGPYPPPLPPPPHRPQPYLPPPPPFTLRTGSPAGAGHSPRSENSTPTLSPPATNNNDDNCDGSPSCRCGIVNCVTASTPSLLMTTALKSPHTEPPKLFQPYKTDVTERA</sequence>
<dbReference type="PRINTS" id="PR00024">
    <property type="entry name" value="HOMEOBOX"/>
</dbReference>
<feature type="DNA-binding region" description="Homeobox" evidence="7">
    <location>
        <begin position="73"/>
        <end position="132"/>
    </location>
</feature>
<comment type="caution">
    <text evidence="11">The sequence shown here is derived from an EMBL/GenBank/DDBJ whole genome shotgun (WGS) entry which is preliminary data.</text>
</comment>
<dbReference type="SUPFAM" id="SSF46689">
    <property type="entry name" value="Homeodomain-like"/>
    <property type="match status" value="1"/>
</dbReference>
<dbReference type="EMBL" id="JAJSOF020000017">
    <property type="protein sequence ID" value="KAJ4439832.1"/>
    <property type="molecule type" value="Genomic_DNA"/>
</dbReference>
<feature type="region of interest" description="Disordered" evidence="9">
    <location>
        <begin position="191"/>
        <end position="242"/>
    </location>
</feature>
<feature type="compositionally biased region" description="Pro residues" evidence="9">
    <location>
        <begin position="37"/>
        <end position="48"/>
    </location>
</feature>
<dbReference type="InterPro" id="IPR009057">
    <property type="entry name" value="Homeodomain-like_sf"/>
</dbReference>
<evidence type="ECO:0000256" key="8">
    <source>
        <dbReference type="RuleBase" id="RU000682"/>
    </source>
</evidence>
<dbReference type="PROSITE" id="PS00027">
    <property type="entry name" value="HOMEOBOX_1"/>
    <property type="match status" value="1"/>
</dbReference>
<evidence type="ECO:0000256" key="9">
    <source>
        <dbReference type="SAM" id="MobiDB-lite"/>
    </source>
</evidence>
<feature type="compositionally biased region" description="Pro residues" evidence="9">
    <location>
        <begin position="191"/>
        <end position="211"/>
    </location>
</feature>
<dbReference type="InterPro" id="IPR017970">
    <property type="entry name" value="Homeobox_CS"/>
</dbReference>
<name>A0ABQ8T1N8_PERAM</name>
<proteinExistence type="inferred from homology"/>
<gene>
    <name evidence="11" type="ORF">ANN_07960</name>
</gene>
<evidence type="ECO:0000256" key="2">
    <source>
        <dbReference type="ARBA" id="ARBA00022473"/>
    </source>
</evidence>
<evidence type="ECO:0000256" key="1">
    <source>
        <dbReference type="ARBA" id="ARBA00004123"/>
    </source>
</evidence>
<dbReference type="InterPro" id="IPR052002">
    <property type="entry name" value="Even-skipped_HD"/>
</dbReference>
<keyword evidence="4 7" id="KW-0371">Homeobox</keyword>
<comment type="similarity">
    <text evidence="6">Belongs to the even-skipped homeobox family.</text>
</comment>
<dbReference type="CDD" id="cd00086">
    <property type="entry name" value="homeodomain"/>
    <property type="match status" value="1"/>
</dbReference>
<dbReference type="Pfam" id="PF00046">
    <property type="entry name" value="Homeodomain"/>
    <property type="match status" value="1"/>
</dbReference>
<feature type="region of interest" description="Disordered" evidence="9">
    <location>
        <begin position="29"/>
        <end position="74"/>
    </location>
</feature>
<feature type="region of interest" description="Disordered" evidence="9">
    <location>
        <begin position="272"/>
        <end position="295"/>
    </location>
</feature>